<dbReference type="Gene3D" id="3.40.50.300">
    <property type="entry name" value="P-loop containing nucleotide triphosphate hydrolases"/>
    <property type="match status" value="2"/>
</dbReference>
<feature type="domain" description="DEAD-box RNA helicase Q" evidence="12">
    <location>
        <begin position="117"/>
        <end position="145"/>
    </location>
</feature>
<feature type="domain" description="Helicase ATP-binding" evidence="10">
    <location>
        <begin position="148"/>
        <end position="336"/>
    </location>
</feature>
<feature type="compositionally biased region" description="Polar residues" evidence="9">
    <location>
        <begin position="1"/>
        <end position="14"/>
    </location>
</feature>
<dbReference type="PANTHER" id="PTHR47958">
    <property type="entry name" value="ATP-DEPENDENT RNA HELICASE DBP3"/>
    <property type="match status" value="1"/>
</dbReference>
<dbReference type="InterPro" id="IPR014014">
    <property type="entry name" value="RNA_helicase_DEAD_Q_motif"/>
</dbReference>
<evidence type="ECO:0000259" key="11">
    <source>
        <dbReference type="PROSITE" id="PS51194"/>
    </source>
</evidence>
<feature type="domain" description="Helicase C-terminal" evidence="11">
    <location>
        <begin position="363"/>
        <end position="518"/>
    </location>
</feature>
<evidence type="ECO:0000256" key="2">
    <source>
        <dbReference type="ARBA" id="ARBA00022741"/>
    </source>
</evidence>
<dbReference type="SUPFAM" id="SSF52540">
    <property type="entry name" value="P-loop containing nucleoside triphosphate hydrolases"/>
    <property type="match status" value="1"/>
</dbReference>
<proteinExistence type="predicted"/>
<keyword evidence="2" id="KW-0547">Nucleotide-binding</keyword>
<comment type="catalytic activity">
    <reaction evidence="7">
        <text>ATP + H2O = ADP + phosphate + H(+)</text>
        <dbReference type="Rhea" id="RHEA:13065"/>
        <dbReference type="ChEBI" id="CHEBI:15377"/>
        <dbReference type="ChEBI" id="CHEBI:15378"/>
        <dbReference type="ChEBI" id="CHEBI:30616"/>
        <dbReference type="ChEBI" id="CHEBI:43474"/>
        <dbReference type="ChEBI" id="CHEBI:456216"/>
        <dbReference type="EC" id="3.6.4.13"/>
    </reaction>
</comment>
<evidence type="ECO:0000256" key="8">
    <source>
        <dbReference type="PROSITE-ProRule" id="PRU00552"/>
    </source>
</evidence>
<keyword evidence="6" id="KW-0694">RNA-binding</keyword>
<feature type="compositionally biased region" description="Polar residues" evidence="9">
    <location>
        <begin position="663"/>
        <end position="673"/>
    </location>
</feature>
<evidence type="ECO:0000256" key="6">
    <source>
        <dbReference type="ARBA" id="ARBA00022884"/>
    </source>
</evidence>
<gene>
    <name evidence="13" type="ORF">BLNAU_16819</name>
</gene>
<dbReference type="Proteomes" id="UP001281761">
    <property type="component" value="Unassembled WGS sequence"/>
</dbReference>
<dbReference type="SMART" id="SM00490">
    <property type="entry name" value="HELICc"/>
    <property type="match status" value="1"/>
</dbReference>
<keyword evidence="4 13" id="KW-0347">Helicase</keyword>
<dbReference type="CDD" id="cd18787">
    <property type="entry name" value="SF2_C_DEAD"/>
    <property type="match status" value="1"/>
</dbReference>
<feature type="region of interest" description="Disordered" evidence="9">
    <location>
        <begin position="1"/>
        <end position="81"/>
    </location>
</feature>
<evidence type="ECO:0000259" key="10">
    <source>
        <dbReference type="PROSITE" id="PS51192"/>
    </source>
</evidence>
<keyword evidence="3 13" id="KW-0378">Hydrolase</keyword>
<feature type="compositionally biased region" description="Polar residues" evidence="9">
    <location>
        <begin position="40"/>
        <end position="54"/>
    </location>
</feature>
<comment type="caution">
    <text evidence="13">The sequence shown here is derived from an EMBL/GenBank/DDBJ whole genome shotgun (WGS) entry which is preliminary data.</text>
</comment>
<keyword evidence="5" id="KW-0067">ATP-binding</keyword>
<evidence type="ECO:0000256" key="4">
    <source>
        <dbReference type="ARBA" id="ARBA00022806"/>
    </source>
</evidence>
<organism evidence="13 14">
    <name type="scientific">Blattamonas nauphoetae</name>
    <dbReference type="NCBI Taxonomy" id="2049346"/>
    <lineage>
        <taxon>Eukaryota</taxon>
        <taxon>Metamonada</taxon>
        <taxon>Preaxostyla</taxon>
        <taxon>Oxymonadida</taxon>
        <taxon>Blattamonas</taxon>
    </lineage>
</organism>
<feature type="compositionally biased region" description="Basic and acidic residues" evidence="9">
    <location>
        <begin position="534"/>
        <end position="544"/>
    </location>
</feature>
<dbReference type="InterPro" id="IPR011545">
    <property type="entry name" value="DEAD/DEAH_box_helicase_dom"/>
</dbReference>
<dbReference type="Pfam" id="PF00271">
    <property type="entry name" value="Helicase_C"/>
    <property type="match status" value="1"/>
</dbReference>
<evidence type="ECO:0000313" key="14">
    <source>
        <dbReference type="Proteomes" id="UP001281761"/>
    </source>
</evidence>
<dbReference type="GO" id="GO:0016787">
    <property type="term" value="F:hydrolase activity"/>
    <property type="evidence" value="ECO:0007669"/>
    <property type="project" value="UniProtKB-KW"/>
</dbReference>
<evidence type="ECO:0000256" key="7">
    <source>
        <dbReference type="ARBA" id="ARBA00047984"/>
    </source>
</evidence>
<dbReference type="PROSITE" id="PS51194">
    <property type="entry name" value="HELICASE_CTER"/>
    <property type="match status" value="1"/>
</dbReference>
<feature type="compositionally biased region" description="Pro residues" evidence="9">
    <location>
        <begin position="638"/>
        <end position="650"/>
    </location>
</feature>
<feature type="short sequence motif" description="Q motif" evidence="8">
    <location>
        <begin position="117"/>
        <end position="145"/>
    </location>
</feature>
<evidence type="ECO:0000256" key="1">
    <source>
        <dbReference type="ARBA" id="ARBA00012552"/>
    </source>
</evidence>
<dbReference type="EC" id="3.6.4.13" evidence="1"/>
<feature type="compositionally biased region" description="Gly residues" evidence="9">
    <location>
        <begin position="592"/>
        <end position="617"/>
    </location>
</feature>
<sequence length="686" mass="76281">MSFRQTGQPTFTPMNQSLSQTQQFQQNQQRQLYHPPSNEIRYQQTQFQPWQSDTQRNDRQRPYSAQPTVQTRQMFPSEPTEQERRLFESTSGAGINFDKYDEIHVQVSGNNVIPPIESYEDIDLGPALNRNIVLAGYKKPTPIQKHSIPIILGGRDLMACAQTGSGKTCAFLLPILRRLQLVNNKGGKVYDQRRLIINPAALVVAPTRELCIQIFEEASKFSNRTDLLVCVCYGGKNLRDQIYALRSYGCDLLVATPGRLIDLLQQGIVGMSHIQTLCLDEADRMLDMGFEPQIRQIVEGFGMPPAGRRQTVMFSATFPKEIQRLAALFLQNYLFCVVGTVGETAKDIVQKFERVYPGSEFDTLLRLLPTLSSPQSQGPSSSNSNLILIFTETKREANNLDRLLNARGYPSTSIHGDRTQNEREAAMYAFRSGRVQILVATDVASRGIDIPEVRVVINYSMPNEFDRYVHRIGRTGRVGNVGTAITFIKNTDTSMIGPLIDNLEQSGQEIPPFFYEIGGSRLYSNTGNRGKWAGGRDVRNESRGRGGYKSHTFTHRGRGGGAGGQYGQNRMSFQPHQTAGWGDSQSRMGGEESWGGSGGRGGRGGFRGGRGRGGGQWRGNDGQRQQFRPYSAGSGYPQPEPYPTPSPPAFTPHRPQTGRDGFQRNTVTWNQGGTQSGRGGDINWTG</sequence>
<reference evidence="13 14" key="1">
    <citation type="journal article" date="2022" name="bioRxiv">
        <title>Genomics of Preaxostyla Flagellates Illuminates Evolutionary Transitions and the Path Towards Mitochondrial Loss.</title>
        <authorList>
            <person name="Novak L.V.F."/>
            <person name="Treitli S.C."/>
            <person name="Pyrih J."/>
            <person name="Halakuc P."/>
            <person name="Pipaliya S.V."/>
            <person name="Vacek V."/>
            <person name="Brzon O."/>
            <person name="Soukal P."/>
            <person name="Eme L."/>
            <person name="Dacks J.B."/>
            <person name="Karnkowska A."/>
            <person name="Elias M."/>
            <person name="Hampl V."/>
        </authorList>
    </citation>
    <scope>NUCLEOTIDE SEQUENCE [LARGE SCALE GENOMIC DNA]</scope>
    <source>
        <strain evidence="13">NAU3</strain>
        <tissue evidence="13">Gut</tissue>
    </source>
</reference>
<dbReference type="PROSITE" id="PS51195">
    <property type="entry name" value="Q_MOTIF"/>
    <property type="match status" value="1"/>
</dbReference>
<feature type="compositionally biased region" description="Polar residues" evidence="9">
    <location>
        <begin position="569"/>
        <end position="587"/>
    </location>
</feature>
<feature type="compositionally biased region" description="Basic residues" evidence="9">
    <location>
        <begin position="546"/>
        <end position="558"/>
    </location>
</feature>
<evidence type="ECO:0000256" key="5">
    <source>
        <dbReference type="ARBA" id="ARBA00022840"/>
    </source>
</evidence>
<dbReference type="GO" id="GO:0003724">
    <property type="term" value="F:RNA helicase activity"/>
    <property type="evidence" value="ECO:0007669"/>
    <property type="project" value="UniProtKB-EC"/>
</dbReference>
<dbReference type="InterPro" id="IPR014001">
    <property type="entry name" value="Helicase_ATP-bd"/>
</dbReference>
<evidence type="ECO:0000313" key="13">
    <source>
        <dbReference type="EMBL" id="KAK2948283.1"/>
    </source>
</evidence>
<dbReference type="InterPro" id="IPR001650">
    <property type="entry name" value="Helicase_C-like"/>
</dbReference>
<evidence type="ECO:0000259" key="12">
    <source>
        <dbReference type="PROSITE" id="PS51195"/>
    </source>
</evidence>
<dbReference type="PROSITE" id="PS51192">
    <property type="entry name" value="HELICASE_ATP_BIND_1"/>
    <property type="match status" value="1"/>
</dbReference>
<evidence type="ECO:0000256" key="3">
    <source>
        <dbReference type="ARBA" id="ARBA00022801"/>
    </source>
</evidence>
<dbReference type="SMART" id="SM00487">
    <property type="entry name" value="DEXDc"/>
    <property type="match status" value="1"/>
</dbReference>
<feature type="compositionally biased region" description="Low complexity" evidence="9">
    <location>
        <begin position="15"/>
        <end position="32"/>
    </location>
</feature>
<dbReference type="InterPro" id="IPR027417">
    <property type="entry name" value="P-loop_NTPase"/>
</dbReference>
<feature type="region of interest" description="Disordered" evidence="9">
    <location>
        <begin position="526"/>
        <end position="686"/>
    </location>
</feature>
<accession>A0ABQ9X864</accession>
<dbReference type="CDD" id="cd17967">
    <property type="entry name" value="DEADc_DDX3_DDX4"/>
    <property type="match status" value="1"/>
</dbReference>
<protein>
    <recommendedName>
        <fullName evidence="1">RNA helicase</fullName>
        <ecNumber evidence="1">3.6.4.13</ecNumber>
    </recommendedName>
</protein>
<feature type="compositionally biased region" description="Polar residues" evidence="9">
    <location>
        <begin position="63"/>
        <end position="74"/>
    </location>
</feature>
<dbReference type="EMBL" id="JARBJD010000180">
    <property type="protein sequence ID" value="KAK2948283.1"/>
    <property type="molecule type" value="Genomic_DNA"/>
</dbReference>
<dbReference type="Pfam" id="PF00270">
    <property type="entry name" value="DEAD"/>
    <property type="match status" value="1"/>
</dbReference>
<dbReference type="InterPro" id="IPR044763">
    <property type="entry name" value="Ded1/Dbp1_DEADc"/>
</dbReference>
<keyword evidence="14" id="KW-1185">Reference proteome</keyword>
<name>A0ABQ9X864_9EUKA</name>
<evidence type="ECO:0000256" key="9">
    <source>
        <dbReference type="SAM" id="MobiDB-lite"/>
    </source>
</evidence>